<evidence type="ECO:0000313" key="2">
    <source>
        <dbReference type="Proteomes" id="UP000001556"/>
    </source>
</evidence>
<dbReference type="RefSeq" id="WP_011877796.1">
    <property type="nucleotide sequence ID" value="NC_009253.1"/>
</dbReference>
<keyword evidence="2" id="KW-1185">Reference proteome</keyword>
<dbReference type="KEGG" id="drm:Dred_1447"/>
<dbReference type="OrthoDB" id="1786301at2"/>
<gene>
    <name evidence="1" type="ordered locus">Dred_1447</name>
</gene>
<accession>A4J4H4</accession>
<organism evidence="1 2">
    <name type="scientific">Desulforamulus reducens (strain ATCC BAA-1160 / DSM 100696 / MI-1)</name>
    <name type="common">Desulfotomaculum reducens</name>
    <dbReference type="NCBI Taxonomy" id="349161"/>
    <lineage>
        <taxon>Bacteria</taxon>
        <taxon>Bacillati</taxon>
        <taxon>Bacillota</taxon>
        <taxon>Clostridia</taxon>
        <taxon>Eubacteriales</taxon>
        <taxon>Peptococcaceae</taxon>
        <taxon>Desulforamulus</taxon>
    </lineage>
</organism>
<dbReference type="HOGENOM" id="CLU_719100_0_0_9"/>
<evidence type="ECO:0000313" key="1">
    <source>
        <dbReference type="EMBL" id="ABO49977.1"/>
    </source>
</evidence>
<dbReference type="AlphaFoldDB" id="A4J4H4"/>
<dbReference type="Proteomes" id="UP000001556">
    <property type="component" value="Chromosome"/>
</dbReference>
<evidence type="ECO:0008006" key="3">
    <source>
        <dbReference type="Google" id="ProtNLM"/>
    </source>
</evidence>
<protein>
    <recommendedName>
        <fullName evidence="3">DUF4365 domain-containing protein</fullName>
    </recommendedName>
</protein>
<dbReference type="EMBL" id="CP000612">
    <property type="protein sequence ID" value="ABO49977.1"/>
    <property type="molecule type" value="Genomic_DNA"/>
</dbReference>
<dbReference type="eggNOG" id="ENOG502ZI4U">
    <property type="taxonomic scope" value="Bacteria"/>
</dbReference>
<sequence length="408" mass="47078">MFDSVNWLDKTNNTSISFSGMASISQKPHDLFLNCLPTTWAVKKNTSKHLDYDIDFFDGQTPKGLQFSVRLIVPTALQLENERILLPFTSEELNWSMDEAKVPVFLIIVDSKDQSIYWLFLQDFIQGTLEHENPEWRSQNVVILHVPTDQELTKTLDKFTNTLYYGLELLYIKHFYKFYSVTNKRIAQFFNSQEEIQRALELESTRQYSNPSPSSEQSCCSSSNDGHCDTCKGSDPFDDLVFQSTKKIQSRLEYAQRMRVLDPKENRIAYYCINQALAVYGSTATVGIRYTALGEMAFYDYLLHFLKTYDAIIPKTTIFFINSEEHHRYFKAMEELSQIIISALDQGELIASSMLLIRLADAYLFATPYIMKYLGQDMAAPLMDYAQTLLMLSHEMASLVESPTRLLQ</sequence>
<reference evidence="1 2" key="1">
    <citation type="submission" date="2007-03" db="EMBL/GenBank/DDBJ databases">
        <title>Complete sequence of Desulfotomaculum reducens MI-1.</title>
        <authorList>
            <consortium name="US DOE Joint Genome Institute"/>
            <person name="Copeland A."/>
            <person name="Lucas S."/>
            <person name="Lapidus A."/>
            <person name="Barry K."/>
            <person name="Detter J.C."/>
            <person name="Glavina del Rio T."/>
            <person name="Hammon N."/>
            <person name="Israni S."/>
            <person name="Dalin E."/>
            <person name="Tice H."/>
            <person name="Pitluck S."/>
            <person name="Sims D."/>
            <person name="Brettin T."/>
            <person name="Bruce D."/>
            <person name="Han C."/>
            <person name="Tapia R."/>
            <person name="Schmutz J."/>
            <person name="Larimer F."/>
            <person name="Land M."/>
            <person name="Hauser L."/>
            <person name="Kyrpides N."/>
            <person name="Kim E."/>
            <person name="Tebo B.M."/>
            <person name="Richardson P."/>
        </authorList>
    </citation>
    <scope>NUCLEOTIDE SEQUENCE [LARGE SCALE GENOMIC DNA]</scope>
    <source>
        <strain evidence="1 2">MI-1</strain>
    </source>
</reference>
<name>A4J4H4_DESRM</name>
<proteinExistence type="predicted"/>